<dbReference type="Proteomes" id="UP000000437">
    <property type="component" value="Chromosome 8"/>
</dbReference>
<dbReference type="InterPro" id="IPR031490">
    <property type="entry name" value="UBZ2_FAAP20"/>
</dbReference>
<dbReference type="AGR" id="ZFIN:ZDB-GENE-030131-3788"/>
<dbReference type="PANTHER" id="PTHR37862">
    <property type="entry name" value="FANCONI ANEMIA CORE COMPLEX-ASSOCIATED PROTEIN 20"/>
    <property type="match status" value="1"/>
</dbReference>
<dbReference type="KEGG" id="dre:555663"/>
<organism evidence="1 2">
    <name type="scientific">Danio rerio</name>
    <name type="common">Zebrafish</name>
    <name type="synonym">Brachydanio rerio</name>
    <dbReference type="NCBI Taxonomy" id="7955"/>
    <lineage>
        <taxon>Eukaryota</taxon>
        <taxon>Metazoa</taxon>
        <taxon>Chordata</taxon>
        <taxon>Craniata</taxon>
        <taxon>Vertebrata</taxon>
        <taxon>Euteleostomi</taxon>
        <taxon>Actinopterygii</taxon>
        <taxon>Neopterygii</taxon>
        <taxon>Teleostei</taxon>
        <taxon>Ostariophysi</taxon>
        <taxon>Cypriniformes</taxon>
        <taxon>Danionidae</taxon>
        <taxon>Danioninae</taxon>
        <taxon>Danio</taxon>
    </lineage>
</organism>
<sequence length="573" mass="59308">MQCVYNRMTVMSKLKRKKLSVEDYKSEQQTLIKKLNDSRCSVALQDSSCATTSTGRERWWESSELSDAERLWALTLTALCPNLQSDDLEESIPQLPPPSSTKSPVQTVSDWRWCNGNKDVNPPPGLPAPSFLVHPPPANDPKNPSQPPAEENTRASDPPSLSDQEKHASSPDGDSVPVCSTQTTQQRKLDDGVNCLEDCKLLDDQGDRFGQARNVSETRRSQAESRTVRSVEGKSAEMGAGKSESGIRTFSGAEGPALVLETKQEASGSGSGQEAKTGAGQRAKSGVREFGLGTGTKSGIAKGAKSGLGRNSIASGSGLDLGTKSGASRSGLVLGTKSGASGSGLVLGTKSGASGSGLVLGTKSGASGSGLVLGAKSGSGQEAKSGLVRSGSGLVQSGTVQEEENGLMVFRSGLGTNARASGSKLGMETKSGTEWEAKSGIRGSGTNSVEEKIANSGSSESGLGLETKSGTEQEAKSGTRESGTNSGEEKLAKSGLGRSGANSGASRSGSGLETTRSPEGSESGLETKSGAEHRSELECCPMCLMPFPAGFTQMECDGHLAQCLSEMHDDIIW</sequence>
<proteinExistence type="predicted"/>
<dbReference type="Pfam" id="PF15750">
    <property type="entry name" value="UBZ_FAAP20"/>
    <property type="match status" value="1"/>
</dbReference>
<dbReference type="ZFIN" id="ZDB-GENE-030131-3788">
    <property type="gene designation" value="si:ch73-70k4.1"/>
</dbReference>
<dbReference type="PANTHER" id="PTHR37862:SF1">
    <property type="entry name" value="FANCONI ANEMIA CORE COMPLEX-ASSOCIATED PROTEIN 20"/>
    <property type="match status" value="1"/>
</dbReference>
<dbReference type="InterPro" id="IPR052689">
    <property type="entry name" value="FA_core_complex_assoc"/>
</dbReference>
<dbReference type="AlphaFoldDB" id="A0A8N7UUX0"/>
<dbReference type="RefSeq" id="XP_683329.6">
    <property type="nucleotide sequence ID" value="XM_678237.9"/>
</dbReference>
<dbReference type="PROSITE" id="PS51906">
    <property type="entry name" value="ZF_UBZ2"/>
    <property type="match status" value="1"/>
</dbReference>
<protein>
    <submittedName>
        <fullName evidence="2">Uncharacterized protein si:ch73-70k4.1</fullName>
    </submittedName>
</protein>
<evidence type="ECO:0000313" key="2">
    <source>
        <dbReference type="RefSeq" id="XP_683329.6"/>
    </source>
</evidence>
<evidence type="ECO:0000313" key="1">
    <source>
        <dbReference type="Proteomes" id="UP000000437"/>
    </source>
</evidence>
<gene>
    <name evidence="2 3" type="primary">si:ch73-70k4.1</name>
</gene>
<dbReference type="GO" id="GO:0043130">
    <property type="term" value="F:ubiquitin binding"/>
    <property type="evidence" value="ECO:0007669"/>
    <property type="project" value="InterPro"/>
</dbReference>
<name>A0A8N7UUX0_DANRE</name>
<keyword evidence="1" id="KW-1185">Reference proteome</keyword>
<accession>A0A8N7UUX0</accession>
<reference evidence="2" key="1">
    <citation type="submission" date="2025-08" db="UniProtKB">
        <authorList>
            <consortium name="RefSeq"/>
        </authorList>
    </citation>
    <scope>IDENTIFICATION</scope>
    <source>
        <strain evidence="2">Tuebingen</strain>
        <tissue evidence="2">Fibroblasts and whole tissue</tissue>
    </source>
</reference>
<evidence type="ECO:0000313" key="3">
    <source>
        <dbReference type="ZFIN" id="ZDB-GENE-030131-3788"/>
    </source>
</evidence>